<reference evidence="11" key="1">
    <citation type="submission" date="2020-10" db="EMBL/GenBank/DDBJ databases">
        <authorList>
            <person name="Castelo-Branco R."/>
            <person name="Eusebio N."/>
            <person name="Adriana R."/>
            <person name="Vieira A."/>
            <person name="Brugerolle De Fraissinette N."/>
            <person name="Rezende De Castro R."/>
            <person name="Schneider M.P."/>
            <person name="Vasconcelos V."/>
            <person name="Leao P.N."/>
        </authorList>
    </citation>
    <scope>NUCLEOTIDE SEQUENCE</scope>
    <source>
        <strain evidence="11">LEGE 11480</strain>
    </source>
</reference>
<dbReference type="SUPFAM" id="SSF111369">
    <property type="entry name" value="HlyD-like secretion proteins"/>
    <property type="match status" value="1"/>
</dbReference>
<dbReference type="PRINTS" id="PR01490">
    <property type="entry name" value="RTXTOXIND"/>
</dbReference>
<name>A0A928VT48_9CYAN</name>
<proteinExistence type="inferred from homology"/>
<feature type="coiled-coil region" evidence="9">
    <location>
        <begin position="125"/>
        <end position="152"/>
    </location>
</feature>
<dbReference type="InterPro" id="IPR010129">
    <property type="entry name" value="T1SS_HlyD"/>
</dbReference>
<organism evidence="11 12">
    <name type="scientific">Romeriopsis navalis LEGE 11480</name>
    <dbReference type="NCBI Taxonomy" id="2777977"/>
    <lineage>
        <taxon>Bacteria</taxon>
        <taxon>Bacillati</taxon>
        <taxon>Cyanobacteriota</taxon>
        <taxon>Cyanophyceae</taxon>
        <taxon>Leptolyngbyales</taxon>
        <taxon>Leptolyngbyaceae</taxon>
        <taxon>Romeriopsis</taxon>
        <taxon>Romeriopsis navalis</taxon>
    </lineage>
</organism>
<dbReference type="GO" id="GO:0015031">
    <property type="term" value="P:protein transport"/>
    <property type="evidence" value="ECO:0007669"/>
    <property type="project" value="InterPro"/>
</dbReference>
<keyword evidence="3" id="KW-0813">Transport</keyword>
<dbReference type="EMBL" id="JADEXQ010000168">
    <property type="protein sequence ID" value="MBE9033252.1"/>
    <property type="molecule type" value="Genomic_DNA"/>
</dbReference>
<keyword evidence="6" id="KW-0812">Transmembrane</keyword>
<evidence type="ECO:0000256" key="8">
    <source>
        <dbReference type="ARBA" id="ARBA00023136"/>
    </source>
</evidence>
<dbReference type="Gene3D" id="2.40.50.100">
    <property type="match status" value="1"/>
</dbReference>
<keyword evidence="8" id="KW-0472">Membrane</keyword>
<evidence type="ECO:0000256" key="3">
    <source>
        <dbReference type="ARBA" id="ARBA00022448"/>
    </source>
</evidence>
<dbReference type="PANTHER" id="PTHR30386">
    <property type="entry name" value="MEMBRANE FUSION SUBUNIT OF EMRAB-TOLC MULTIDRUG EFFLUX PUMP"/>
    <property type="match status" value="1"/>
</dbReference>
<gene>
    <name evidence="11" type="ORF">IQ266_26310</name>
</gene>
<comment type="caution">
    <text evidence="11">The sequence shown here is derived from an EMBL/GenBank/DDBJ whole genome shotgun (WGS) entry which is preliminary data.</text>
</comment>
<keyword evidence="7" id="KW-1133">Transmembrane helix</keyword>
<dbReference type="PANTHER" id="PTHR30386:SF26">
    <property type="entry name" value="TRANSPORT PROTEIN COMB"/>
    <property type="match status" value="1"/>
</dbReference>
<evidence type="ECO:0000256" key="2">
    <source>
        <dbReference type="ARBA" id="ARBA00009477"/>
    </source>
</evidence>
<protein>
    <submittedName>
        <fullName evidence="11">HlyD family type I secretion periplasmic adaptor subunit</fullName>
    </submittedName>
</protein>
<dbReference type="NCBIfam" id="TIGR01843">
    <property type="entry name" value="type_I_hlyD"/>
    <property type="match status" value="1"/>
</dbReference>
<dbReference type="Proteomes" id="UP000625316">
    <property type="component" value="Unassembled WGS sequence"/>
</dbReference>
<accession>A0A928VT48</accession>
<feature type="coiled-coil region" evidence="9">
    <location>
        <begin position="230"/>
        <end position="296"/>
    </location>
</feature>
<evidence type="ECO:0000256" key="6">
    <source>
        <dbReference type="ARBA" id="ARBA00022692"/>
    </source>
</evidence>
<evidence type="ECO:0000256" key="9">
    <source>
        <dbReference type="SAM" id="Coils"/>
    </source>
</evidence>
<evidence type="ECO:0000313" key="11">
    <source>
        <dbReference type="EMBL" id="MBE9033252.1"/>
    </source>
</evidence>
<evidence type="ECO:0000313" key="12">
    <source>
        <dbReference type="Proteomes" id="UP000625316"/>
    </source>
</evidence>
<keyword evidence="4" id="KW-1003">Cell membrane</keyword>
<keyword evidence="12" id="KW-1185">Reference proteome</keyword>
<evidence type="ECO:0000256" key="4">
    <source>
        <dbReference type="ARBA" id="ARBA00022475"/>
    </source>
</evidence>
<evidence type="ECO:0000256" key="5">
    <source>
        <dbReference type="ARBA" id="ARBA00022519"/>
    </source>
</evidence>
<dbReference type="Pfam" id="PF26002">
    <property type="entry name" value="Beta-barrel_AprE"/>
    <property type="match status" value="1"/>
</dbReference>
<dbReference type="InterPro" id="IPR050739">
    <property type="entry name" value="MFP"/>
</dbReference>
<dbReference type="Gene3D" id="1.10.287.470">
    <property type="entry name" value="Helix hairpin bin"/>
    <property type="match status" value="1"/>
</dbReference>
<keyword evidence="5" id="KW-0997">Cell inner membrane</keyword>
<evidence type="ECO:0000256" key="7">
    <source>
        <dbReference type="ARBA" id="ARBA00022989"/>
    </source>
</evidence>
<comment type="subcellular location">
    <subcellularLocation>
        <location evidence="1">Cell inner membrane</location>
        <topology evidence="1">Single-pass membrane protein</topology>
    </subcellularLocation>
</comment>
<keyword evidence="9" id="KW-0175">Coiled coil</keyword>
<dbReference type="RefSeq" id="WP_264328062.1">
    <property type="nucleotide sequence ID" value="NZ_JADEXQ010000168.1"/>
</dbReference>
<dbReference type="InterPro" id="IPR058982">
    <property type="entry name" value="Beta-barrel_AprE"/>
</dbReference>
<dbReference type="GO" id="GO:0005886">
    <property type="term" value="C:plasma membrane"/>
    <property type="evidence" value="ECO:0007669"/>
    <property type="project" value="UniProtKB-SubCell"/>
</dbReference>
<dbReference type="Gene3D" id="2.40.30.170">
    <property type="match status" value="1"/>
</dbReference>
<feature type="domain" description="AprE-like beta-barrel" evidence="10">
    <location>
        <begin position="338"/>
        <end position="426"/>
    </location>
</feature>
<comment type="similarity">
    <text evidence="2">Belongs to the membrane fusion protein (MFP) (TC 8.A.1) family.</text>
</comment>
<dbReference type="AlphaFoldDB" id="A0A928VT48"/>
<evidence type="ECO:0000259" key="10">
    <source>
        <dbReference type="Pfam" id="PF26002"/>
    </source>
</evidence>
<sequence>MLTLPQAPTVVPAKKKLRQPAAETQTKTQYSSSLQNVINQPSSNLPFQLACVGLLFSGLFGAWAWFGQIDEVAVARGRLIPRTESRKVQPLDAGKVARVNVQEGAEVKAGQVLMELDTTFPKKEIDRLQMALTSAQSELQQARSLVEQTQAQAGTVARMLEAEIATQEVIVIQNQATIDNQRRLLTQLQRDADRQQVRVSKFSALSKEGAISQEQVFSVEQALNDRTRSVVESEGTIQRLELELERVRSDIARKRVEAEQVQLETQQRVQQQKLRVMELETRINDTKALLAAAQEKLKQRFVYASDSGQVSSLMVKQPGEVIQTGQTLAEIAPAGQPLILEAHLPVQESGTIKPGMPVKVKLDAFSYQDYGIISGQVMTLAPDSQPTEQGMPVYRIEISLDRDTVMVDGKSVSFKRGQTATAELITRRKRIVDMLLDPIKKLRDTPSL</sequence>
<evidence type="ECO:0000256" key="1">
    <source>
        <dbReference type="ARBA" id="ARBA00004377"/>
    </source>
</evidence>